<proteinExistence type="predicted"/>
<organism evidence="2 3">
    <name type="scientific">Pleurodeles waltl</name>
    <name type="common">Iberian ribbed newt</name>
    <dbReference type="NCBI Taxonomy" id="8319"/>
    <lineage>
        <taxon>Eukaryota</taxon>
        <taxon>Metazoa</taxon>
        <taxon>Chordata</taxon>
        <taxon>Craniata</taxon>
        <taxon>Vertebrata</taxon>
        <taxon>Euteleostomi</taxon>
        <taxon>Amphibia</taxon>
        <taxon>Batrachia</taxon>
        <taxon>Caudata</taxon>
        <taxon>Salamandroidea</taxon>
        <taxon>Salamandridae</taxon>
        <taxon>Pleurodelinae</taxon>
        <taxon>Pleurodeles</taxon>
    </lineage>
</organism>
<dbReference type="Gene3D" id="3.30.250.20">
    <property type="entry name" value="L1 transposable element, C-terminal domain"/>
    <property type="match status" value="1"/>
</dbReference>
<dbReference type="InterPro" id="IPR042566">
    <property type="entry name" value="L1_C"/>
</dbReference>
<evidence type="ECO:0000256" key="1">
    <source>
        <dbReference type="SAM" id="MobiDB-lite"/>
    </source>
</evidence>
<accession>A0AAV7P9K9</accession>
<name>A0AAV7P9K9_PLEWA</name>
<dbReference type="Proteomes" id="UP001066276">
    <property type="component" value="Chromosome 7"/>
</dbReference>
<comment type="caution">
    <text evidence="2">The sequence shown here is derived from an EMBL/GenBank/DDBJ whole genome shotgun (WGS) entry which is preliminary data.</text>
</comment>
<dbReference type="EMBL" id="JANPWB010000011">
    <property type="protein sequence ID" value="KAJ1124876.1"/>
    <property type="molecule type" value="Genomic_DNA"/>
</dbReference>
<dbReference type="AlphaFoldDB" id="A0AAV7P9K9"/>
<feature type="region of interest" description="Disordered" evidence="1">
    <location>
        <begin position="1"/>
        <end position="25"/>
    </location>
</feature>
<evidence type="ECO:0000313" key="3">
    <source>
        <dbReference type="Proteomes" id="UP001066276"/>
    </source>
</evidence>
<gene>
    <name evidence="2" type="ORF">NDU88_003323</name>
</gene>
<evidence type="ECO:0000313" key="2">
    <source>
        <dbReference type="EMBL" id="KAJ1124876.1"/>
    </source>
</evidence>
<reference evidence="2" key="1">
    <citation type="journal article" date="2022" name="bioRxiv">
        <title>Sequencing and chromosome-scale assembly of the giantPleurodeles waltlgenome.</title>
        <authorList>
            <person name="Brown T."/>
            <person name="Elewa A."/>
            <person name="Iarovenko S."/>
            <person name="Subramanian E."/>
            <person name="Araus A.J."/>
            <person name="Petzold A."/>
            <person name="Susuki M."/>
            <person name="Suzuki K.-i.T."/>
            <person name="Hayashi T."/>
            <person name="Toyoda A."/>
            <person name="Oliveira C."/>
            <person name="Osipova E."/>
            <person name="Leigh N.D."/>
            <person name="Simon A."/>
            <person name="Yun M.H."/>
        </authorList>
    </citation>
    <scope>NUCLEOTIDE SEQUENCE</scope>
    <source>
        <strain evidence="2">20211129_DDA</strain>
        <tissue evidence="2">Liver</tissue>
    </source>
</reference>
<protein>
    <submittedName>
        <fullName evidence="2">Uncharacterized protein</fullName>
    </submittedName>
</protein>
<sequence length="186" mass="20564">MTGARTGSPRNTISRRRRRRGTSAPSLDRLVNIRPRYIFPMCGRSDLCGDGPVLPKGFLEMKAKLHAMNIRYMLMYPARLKGISVGKSQFFDHPEEVWRLLGCGTRLARVVLGGLELARLCTSGVDGTDWRKWGDGPLQVAAQRCDNSVSRIEIQQDGIMAVVDPEQAVELADSSDGEAEMLSVDS</sequence>
<keyword evidence="3" id="KW-1185">Reference proteome</keyword>